<name>A0A9D2CM30_9LACO</name>
<dbReference type="Proteomes" id="UP000824013">
    <property type="component" value="Unassembled WGS sequence"/>
</dbReference>
<dbReference type="InterPro" id="IPR024975">
    <property type="entry name" value="NOV_C"/>
</dbReference>
<sequence>MFGKHFERKNEDKPKEDSLYDKAFDYLWDNGPQLLKKGIGIIGKAFLAILATFDHDESRPITVQNNVSTGPAPETFHEIVGQAGEVMLFSYLLNMTPDDTLTAVSSTLYNPCGGLNNDRAGYDILFNNSDNIHTRIEVKSTHGNPENAFNFTSNELKALREAENDPNLNYRIYRLYYVDPRGADLDNYTTLHFDVYNEQQIERLMDYRDPILDDDTGYKLDLTRVPVGVQEEYHFPFDHKD</sequence>
<feature type="domain" description="Protein NO VEIN C-terminal" evidence="1">
    <location>
        <begin position="118"/>
        <end position="178"/>
    </location>
</feature>
<accession>A0A9D2CM30</accession>
<dbReference type="EMBL" id="DXCM01000036">
    <property type="protein sequence ID" value="HIY92504.1"/>
    <property type="molecule type" value="Genomic_DNA"/>
</dbReference>
<dbReference type="Pfam" id="PF13020">
    <property type="entry name" value="NOV_C"/>
    <property type="match status" value="1"/>
</dbReference>
<gene>
    <name evidence="2" type="ORF">H9820_06120</name>
</gene>
<evidence type="ECO:0000313" key="3">
    <source>
        <dbReference type="Proteomes" id="UP000824013"/>
    </source>
</evidence>
<evidence type="ECO:0000313" key="2">
    <source>
        <dbReference type="EMBL" id="HIY92504.1"/>
    </source>
</evidence>
<reference evidence="2" key="2">
    <citation type="submission" date="2021-04" db="EMBL/GenBank/DDBJ databases">
        <authorList>
            <person name="Gilroy R."/>
        </authorList>
    </citation>
    <scope>NUCLEOTIDE SEQUENCE</scope>
    <source>
        <strain evidence="2">3204</strain>
    </source>
</reference>
<proteinExistence type="predicted"/>
<dbReference type="AlphaFoldDB" id="A0A9D2CM30"/>
<organism evidence="2 3">
    <name type="scientific">Candidatus Companilactobacillus pullicola</name>
    <dbReference type="NCBI Taxonomy" id="2838523"/>
    <lineage>
        <taxon>Bacteria</taxon>
        <taxon>Bacillati</taxon>
        <taxon>Bacillota</taxon>
        <taxon>Bacilli</taxon>
        <taxon>Lactobacillales</taxon>
        <taxon>Lactobacillaceae</taxon>
        <taxon>Companilactobacillus</taxon>
    </lineage>
</organism>
<evidence type="ECO:0000259" key="1">
    <source>
        <dbReference type="Pfam" id="PF13020"/>
    </source>
</evidence>
<protein>
    <submittedName>
        <fullName evidence="2">DUF3883 domain-containing protein</fullName>
    </submittedName>
</protein>
<reference evidence="2" key="1">
    <citation type="journal article" date="2021" name="PeerJ">
        <title>Extensive microbial diversity within the chicken gut microbiome revealed by metagenomics and culture.</title>
        <authorList>
            <person name="Gilroy R."/>
            <person name="Ravi A."/>
            <person name="Getino M."/>
            <person name="Pursley I."/>
            <person name="Horton D.L."/>
            <person name="Alikhan N.F."/>
            <person name="Baker D."/>
            <person name="Gharbi K."/>
            <person name="Hall N."/>
            <person name="Watson M."/>
            <person name="Adriaenssens E.M."/>
            <person name="Foster-Nyarko E."/>
            <person name="Jarju S."/>
            <person name="Secka A."/>
            <person name="Antonio M."/>
            <person name="Oren A."/>
            <person name="Chaudhuri R.R."/>
            <person name="La Ragione R."/>
            <person name="Hildebrand F."/>
            <person name="Pallen M.J."/>
        </authorList>
    </citation>
    <scope>NUCLEOTIDE SEQUENCE</scope>
    <source>
        <strain evidence="2">3204</strain>
    </source>
</reference>
<comment type="caution">
    <text evidence="2">The sequence shown here is derived from an EMBL/GenBank/DDBJ whole genome shotgun (WGS) entry which is preliminary data.</text>
</comment>